<dbReference type="SUPFAM" id="SSF56176">
    <property type="entry name" value="FAD-binding/transporter-associated domain-like"/>
    <property type="match status" value="1"/>
</dbReference>
<evidence type="ECO:0000256" key="6">
    <source>
        <dbReference type="SAM" id="SignalP"/>
    </source>
</evidence>
<comment type="cofactor">
    <cofactor evidence="1">
        <name>FAD</name>
        <dbReference type="ChEBI" id="CHEBI:57692"/>
    </cofactor>
</comment>
<evidence type="ECO:0000313" key="9">
    <source>
        <dbReference type="Proteomes" id="UP000054481"/>
    </source>
</evidence>
<dbReference type="InterPro" id="IPR050416">
    <property type="entry name" value="FAD-linked_Oxidoreductase"/>
</dbReference>
<reference evidence="8 9" key="1">
    <citation type="journal article" date="2014" name="Genome Biol. Evol.">
        <title>Comparative genomics and transcriptomics analyses reveal divergent lifestyle features of nematode endoparasitic fungus Hirsutella minnesotensis.</title>
        <authorList>
            <person name="Lai Y."/>
            <person name="Liu K."/>
            <person name="Zhang X."/>
            <person name="Zhang X."/>
            <person name="Li K."/>
            <person name="Wang N."/>
            <person name="Shu C."/>
            <person name="Wu Y."/>
            <person name="Wang C."/>
            <person name="Bushley K.E."/>
            <person name="Xiang M."/>
            <person name="Liu X."/>
        </authorList>
    </citation>
    <scope>NUCLEOTIDE SEQUENCE [LARGE SCALE GENOMIC DNA]</scope>
    <source>
        <strain evidence="8 9">3608</strain>
    </source>
</reference>
<keyword evidence="6" id="KW-0732">Signal</keyword>
<feature type="domain" description="FAD-binding PCMH-type" evidence="7">
    <location>
        <begin position="58"/>
        <end position="257"/>
    </location>
</feature>
<dbReference type="PANTHER" id="PTHR42973">
    <property type="entry name" value="BINDING OXIDOREDUCTASE, PUTATIVE (AFU_ORTHOLOGUE AFUA_1G17690)-RELATED"/>
    <property type="match status" value="1"/>
</dbReference>
<dbReference type="EMBL" id="KQ030519">
    <property type="protein sequence ID" value="KJZ75227.1"/>
    <property type="molecule type" value="Genomic_DNA"/>
</dbReference>
<dbReference type="PANTHER" id="PTHR42973:SF39">
    <property type="entry name" value="FAD-BINDING PCMH-TYPE DOMAIN-CONTAINING PROTEIN"/>
    <property type="match status" value="1"/>
</dbReference>
<comment type="similarity">
    <text evidence="2">Belongs to the oxygen-dependent FAD-linked oxidoreductase family.</text>
</comment>
<feature type="signal peptide" evidence="6">
    <location>
        <begin position="1"/>
        <end position="20"/>
    </location>
</feature>
<keyword evidence="3" id="KW-0285">Flavoprotein</keyword>
<keyword evidence="4" id="KW-0274">FAD</keyword>
<organism evidence="8 9">
    <name type="scientific">Hirsutella minnesotensis 3608</name>
    <dbReference type="NCBI Taxonomy" id="1043627"/>
    <lineage>
        <taxon>Eukaryota</taxon>
        <taxon>Fungi</taxon>
        <taxon>Dikarya</taxon>
        <taxon>Ascomycota</taxon>
        <taxon>Pezizomycotina</taxon>
        <taxon>Sordariomycetes</taxon>
        <taxon>Hypocreomycetidae</taxon>
        <taxon>Hypocreales</taxon>
        <taxon>Ophiocordycipitaceae</taxon>
        <taxon>Hirsutella</taxon>
    </lineage>
</organism>
<accession>A0A0F8A0C6</accession>
<feature type="chain" id="PRO_5002526490" description="FAD-binding PCMH-type domain-containing protein" evidence="6">
    <location>
        <begin position="21"/>
        <end position="369"/>
    </location>
</feature>
<keyword evidence="9" id="KW-1185">Reference proteome</keyword>
<dbReference type="AlphaFoldDB" id="A0A0F8A0C6"/>
<name>A0A0F8A0C6_9HYPO</name>
<proteinExistence type="inferred from homology"/>
<dbReference type="Gene3D" id="3.30.465.10">
    <property type="match status" value="2"/>
</dbReference>
<evidence type="ECO:0000256" key="3">
    <source>
        <dbReference type="ARBA" id="ARBA00022630"/>
    </source>
</evidence>
<dbReference type="PROSITE" id="PS51387">
    <property type="entry name" value="FAD_PCMH"/>
    <property type="match status" value="1"/>
</dbReference>
<dbReference type="InterPro" id="IPR016169">
    <property type="entry name" value="FAD-bd_PCMH_sub2"/>
</dbReference>
<dbReference type="Proteomes" id="UP000054481">
    <property type="component" value="Unassembled WGS sequence"/>
</dbReference>
<dbReference type="GO" id="GO:0016491">
    <property type="term" value="F:oxidoreductase activity"/>
    <property type="evidence" value="ECO:0007669"/>
    <property type="project" value="UniProtKB-KW"/>
</dbReference>
<protein>
    <recommendedName>
        <fullName evidence="7">FAD-binding PCMH-type domain-containing protein</fullName>
    </recommendedName>
</protein>
<dbReference type="InterPro" id="IPR036318">
    <property type="entry name" value="FAD-bd_PCMH-like_sf"/>
</dbReference>
<dbReference type="InterPro" id="IPR016166">
    <property type="entry name" value="FAD-bd_PCMH"/>
</dbReference>
<dbReference type="GO" id="GO:0071949">
    <property type="term" value="F:FAD binding"/>
    <property type="evidence" value="ECO:0007669"/>
    <property type="project" value="InterPro"/>
</dbReference>
<dbReference type="Pfam" id="PF01565">
    <property type="entry name" value="FAD_binding_4"/>
    <property type="match status" value="1"/>
</dbReference>
<dbReference type="Gene3D" id="3.40.462.20">
    <property type="match status" value="1"/>
</dbReference>
<evidence type="ECO:0000256" key="5">
    <source>
        <dbReference type="ARBA" id="ARBA00023002"/>
    </source>
</evidence>
<evidence type="ECO:0000313" key="8">
    <source>
        <dbReference type="EMBL" id="KJZ75227.1"/>
    </source>
</evidence>
<dbReference type="InterPro" id="IPR006094">
    <property type="entry name" value="Oxid_FAD_bind_N"/>
</dbReference>
<gene>
    <name evidence="8" type="ORF">HIM_05421</name>
</gene>
<evidence type="ECO:0000259" key="7">
    <source>
        <dbReference type="PROSITE" id="PS51387"/>
    </source>
</evidence>
<evidence type="ECO:0000256" key="2">
    <source>
        <dbReference type="ARBA" id="ARBA00005466"/>
    </source>
</evidence>
<keyword evidence="5" id="KW-0560">Oxidoreductase</keyword>
<evidence type="ECO:0000256" key="4">
    <source>
        <dbReference type="ARBA" id="ARBA00022827"/>
    </source>
</evidence>
<evidence type="ECO:0000256" key="1">
    <source>
        <dbReference type="ARBA" id="ARBA00001974"/>
    </source>
</evidence>
<sequence>MVAFASVAAGLVSLCQGARALTGEQIVQQLRTQLSPASEIVLTSDAAYAKDFTPRFSITNQPAYVVAVKASLVKDVQTIIRYASRNSVPFLATGGGHGYSSTLDRLRNGIALDLGLFNSVKVDKAANTMTIGGGVRSDEVATTLQKAGKEILTGNGDIVTASKDRHPDLFYALKGAGFNYGVATSLTYTVYPATNGGRAMNADMIFPGHLNGSVWHLAERIVGQQPKELSITFSVGYDASSGGMVIIANFIYAGPVAAGAKLIKPFLDMRPLNLSIAEIDWKDIPRKAIYGNTLAGCRPGISYVPYAVNLYKIDVPNLISVVNYMHDAMRADPAVQTAIIAWAQYAPYGFRRHTDASSAFPHRDALVFA</sequence>
<dbReference type="OrthoDB" id="415825at2759"/>